<dbReference type="Gene3D" id="1.25.40.10">
    <property type="entry name" value="Tetratricopeptide repeat domain"/>
    <property type="match status" value="1"/>
</dbReference>
<protein>
    <submittedName>
        <fullName evidence="2">Uncharacterized protein</fullName>
    </submittedName>
</protein>
<organism evidence="2 3">
    <name type="scientific">Rhodopirellula maiorica SM1</name>
    <dbReference type="NCBI Taxonomy" id="1265738"/>
    <lineage>
        <taxon>Bacteria</taxon>
        <taxon>Pseudomonadati</taxon>
        <taxon>Planctomycetota</taxon>
        <taxon>Planctomycetia</taxon>
        <taxon>Pirellulales</taxon>
        <taxon>Pirellulaceae</taxon>
        <taxon>Novipirellula</taxon>
    </lineage>
</organism>
<dbReference type="SUPFAM" id="SSF48452">
    <property type="entry name" value="TPR-like"/>
    <property type="match status" value="1"/>
</dbReference>
<feature type="repeat" description="TPR" evidence="1">
    <location>
        <begin position="8"/>
        <end position="41"/>
    </location>
</feature>
<dbReference type="InterPro" id="IPR019734">
    <property type="entry name" value="TPR_rpt"/>
</dbReference>
<dbReference type="InterPro" id="IPR011990">
    <property type="entry name" value="TPR-like_helical_dom_sf"/>
</dbReference>
<keyword evidence="3" id="KW-1185">Reference proteome</keyword>
<evidence type="ECO:0000256" key="1">
    <source>
        <dbReference type="PROSITE-ProRule" id="PRU00339"/>
    </source>
</evidence>
<accession>M5RPX7</accession>
<comment type="caution">
    <text evidence="2">The sequence shown here is derived from an EMBL/GenBank/DDBJ whole genome shotgun (WGS) entry which is preliminary data.</text>
</comment>
<name>M5RPX7_9BACT</name>
<keyword evidence="1" id="KW-0802">TPR repeat</keyword>
<evidence type="ECO:0000313" key="2">
    <source>
        <dbReference type="EMBL" id="EMI21335.1"/>
    </source>
</evidence>
<dbReference type="Pfam" id="PF00515">
    <property type="entry name" value="TPR_1"/>
    <property type="match status" value="1"/>
</dbReference>
<proteinExistence type="predicted"/>
<dbReference type="PROSITE" id="PS50005">
    <property type="entry name" value="TPR"/>
    <property type="match status" value="1"/>
</dbReference>
<reference evidence="2 3" key="1">
    <citation type="journal article" date="2013" name="Mar. Genomics">
        <title>Expression of sulfatases in Rhodopirellula baltica and the diversity of sulfatases in the genus Rhodopirellula.</title>
        <authorList>
            <person name="Wegner C.E."/>
            <person name="Richter-Heitmann T."/>
            <person name="Klindworth A."/>
            <person name="Klockow C."/>
            <person name="Richter M."/>
            <person name="Achstetter T."/>
            <person name="Glockner F.O."/>
            <person name="Harder J."/>
        </authorList>
    </citation>
    <scope>NUCLEOTIDE SEQUENCE [LARGE SCALE GENOMIC DNA]</scope>
    <source>
        <strain evidence="2 3">SM1</strain>
    </source>
</reference>
<evidence type="ECO:0000313" key="3">
    <source>
        <dbReference type="Proteomes" id="UP000011991"/>
    </source>
</evidence>
<dbReference type="EMBL" id="ANOG01000257">
    <property type="protein sequence ID" value="EMI21335.1"/>
    <property type="molecule type" value="Genomic_DNA"/>
</dbReference>
<gene>
    <name evidence="2" type="ORF">RMSM_01740</name>
</gene>
<dbReference type="PROSITE" id="PS50293">
    <property type="entry name" value="TPR_REGION"/>
    <property type="match status" value="1"/>
</dbReference>
<dbReference type="SMART" id="SM00028">
    <property type="entry name" value="TPR"/>
    <property type="match status" value="1"/>
</dbReference>
<dbReference type="PATRIC" id="fig|1265738.3.peg.1735"/>
<dbReference type="AlphaFoldDB" id="M5RPX7"/>
<sequence length="93" mass="10339">MKTNPKYARAWNNLGLCLHSTGDRSSAIESLRRAVDLDPSNLDTLFNLADILDEAGSESEAQLLWMRIARYPATGDDDEVVAYATERCSEPVH</sequence>
<dbReference type="Proteomes" id="UP000011991">
    <property type="component" value="Unassembled WGS sequence"/>
</dbReference>